<dbReference type="RefSeq" id="WP_184117122.1">
    <property type="nucleotide sequence ID" value="NZ_JACHNY010000022.1"/>
</dbReference>
<gene>
    <name evidence="1" type="ORF">GGQ96_004166</name>
</gene>
<reference evidence="1 2" key="1">
    <citation type="submission" date="2020-08" db="EMBL/GenBank/DDBJ databases">
        <title>Genomic Encyclopedia of Type Strains, Phase IV (KMG-IV): sequencing the most valuable type-strain genomes for metagenomic binning, comparative biology and taxonomic classification.</title>
        <authorList>
            <person name="Goeker M."/>
        </authorList>
    </citation>
    <scope>NUCLEOTIDE SEQUENCE [LARGE SCALE GENOMIC DNA]</scope>
    <source>
        <strain evidence="1 2">DSM 15867</strain>
    </source>
</reference>
<dbReference type="Proteomes" id="UP000574769">
    <property type="component" value="Unassembled WGS sequence"/>
</dbReference>
<accession>A0A7W7ANA6</accession>
<evidence type="ECO:0000313" key="1">
    <source>
        <dbReference type="EMBL" id="MBB4620006.1"/>
    </source>
</evidence>
<proteinExistence type="predicted"/>
<dbReference type="EMBL" id="JACHNY010000022">
    <property type="protein sequence ID" value="MBB4620006.1"/>
    <property type="molecule type" value="Genomic_DNA"/>
</dbReference>
<organism evidence="1 2">
    <name type="scientific">Sphingomonas abaci</name>
    <dbReference type="NCBI Taxonomy" id="237611"/>
    <lineage>
        <taxon>Bacteria</taxon>
        <taxon>Pseudomonadati</taxon>
        <taxon>Pseudomonadota</taxon>
        <taxon>Alphaproteobacteria</taxon>
        <taxon>Sphingomonadales</taxon>
        <taxon>Sphingomonadaceae</taxon>
        <taxon>Sphingomonas</taxon>
    </lineage>
</organism>
<evidence type="ECO:0000313" key="2">
    <source>
        <dbReference type="Proteomes" id="UP000574769"/>
    </source>
</evidence>
<sequence>MHNRTCAPMAWYEFVLSGGKLYEQTRTSIWGGGLREAGMSIARTADLAGCSIAQVKRVTALPRAKLTTRLDDQASNQAGGVTTDVPS</sequence>
<keyword evidence="2" id="KW-1185">Reference proteome</keyword>
<name>A0A7W7ANA6_9SPHN</name>
<comment type="caution">
    <text evidence="1">The sequence shown here is derived from an EMBL/GenBank/DDBJ whole genome shotgun (WGS) entry which is preliminary data.</text>
</comment>
<dbReference type="AlphaFoldDB" id="A0A7W7ANA6"/>
<protein>
    <submittedName>
        <fullName evidence="1">Uncharacterized protein</fullName>
    </submittedName>
</protein>